<dbReference type="Proteomes" id="UP001187471">
    <property type="component" value="Unassembled WGS sequence"/>
</dbReference>
<organism evidence="1 2">
    <name type="scientific">Escallonia rubra</name>
    <dbReference type="NCBI Taxonomy" id="112253"/>
    <lineage>
        <taxon>Eukaryota</taxon>
        <taxon>Viridiplantae</taxon>
        <taxon>Streptophyta</taxon>
        <taxon>Embryophyta</taxon>
        <taxon>Tracheophyta</taxon>
        <taxon>Spermatophyta</taxon>
        <taxon>Magnoliopsida</taxon>
        <taxon>eudicotyledons</taxon>
        <taxon>Gunneridae</taxon>
        <taxon>Pentapetalae</taxon>
        <taxon>asterids</taxon>
        <taxon>campanulids</taxon>
        <taxon>Escalloniales</taxon>
        <taxon>Escalloniaceae</taxon>
        <taxon>Escallonia</taxon>
    </lineage>
</organism>
<evidence type="ECO:0000313" key="1">
    <source>
        <dbReference type="EMBL" id="KAK2990463.1"/>
    </source>
</evidence>
<dbReference type="GO" id="GO:0006952">
    <property type="term" value="P:defense response"/>
    <property type="evidence" value="ECO:0007669"/>
    <property type="project" value="InterPro"/>
</dbReference>
<dbReference type="EMBL" id="JAVXUO010000643">
    <property type="protein sequence ID" value="KAK2990463.1"/>
    <property type="molecule type" value="Genomic_DNA"/>
</dbReference>
<reference evidence="1" key="1">
    <citation type="submission" date="2022-12" db="EMBL/GenBank/DDBJ databases">
        <title>Draft genome assemblies for two species of Escallonia (Escalloniales).</title>
        <authorList>
            <person name="Chanderbali A."/>
            <person name="Dervinis C."/>
            <person name="Anghel I."/>
            <person name="Soltis D."/>
            <person name="Soltis P."/>
            <person name="Zapata F."/>
        </authorList>
    </citation>
    <scope>NUCLEOTIDE SEQUENCE</scope>
    <source>
        <strain evidence="1">UCBG92.1500</strain>
        <tissue evidence="1">Leaf</tissue>
    </source>
</reference>
<sequence length="150" mass="17073">MGWHIVRQVHPRQPGKYNRLWDPQEVHDVLIQNKLHWLHWHEYPSKSLVATFKAANLAGLELHLSQLEQFWHEGKRGNKLKFVELRHSQEQTGTSDFNDIPNLQRLVLDRRISVEAGGDRDAGGIMTQRQIVAQQGGDAAADCGRLVGDG</sequence>
<dbReference type="PANTHER" id="PTHR11017:SF573">
    <property type="entry name" value="ADP-RIBOSYL CYCLASE_CYCLIC ADP-RIBOSE HYDROLASE"/>
    <property type="match status" value="1"/>
</dbReference>
<accession>A0AA88URB5</accession>
<keyword evidence="2" id="KW-1185">Reference proteome</keyword>
<dbReference type="PANTHER" id="PTHR11017">
    <property type="entry name" value="LEUCINE-RICH REPEAT-CONTAINING PROTEIN"/>
    <property type="match status" value="1"/>
</dbReference>
<dbReference type="AlphaFoldDB" id="A0AA88URB5"/>
<name>A0AA88URB5_9ASTE</name>
<evidence type="ECO:0000313" key="2">
    <source>
        <dbReference type="Proteomes" id="UP001187471"/>
    </source>
</evidence>
<comment type="caution">
    <text evidence="1">The sequence shown here is derived from an EMBL/GenBank/DDBJ whole genome shotgun (WGS) entry which is preliminary data.</text>
</comment>
<protein>
    <submittedName>
        <fullName evidence="1">Uncharacterized protein</fullName>
    </submittedName>
</protein>
<proteinExistence type="predicted"/>
<gene>
    <name evidence="1" type="ORF">RJ640_006261</name>
</gene>
<dbReference type="InterPro" id="IPR044974">
    <property type="entry name" value="Disease_R_plants"/>
</dbReference>